<keyword evidence="1" id="KW-0479">Metal-binding</keyword>
<keyword evidence="1" id="KW-0863">Zinc-finger</keyword>
<organism evidence="3">
    <name type="scientific">Sesamum radiatum</name>
    <name type="common">Black benniseed</name>
    <dbReference type="NCBI Taxonomy" id="300843"/>
    <lineage>
        <taxon>Eukaryota</taxon>
        <taxon>Viridiplantae</taxon>
        <taxon>Streptophyta</taxon>
        <taxon>Embryophyta</taxon>
        <taxon>Tracheophyta</taxon>
        <taxon>Spermatophyta</taxon>
        <taxon>Magnoliopsida</taxon>
        <taxon>eudicotyledons</taxon>
        <taxon>Gunneridae</taxon>
        <taxon>Pentapetalae</taxon>
        <taxon>asterids</taxon>
        <taxon>lamiids</taxon>
        <taxon>Lamiales</taxon>
        <taxon>Pedaliaceae</taxon>
        <taxon>Sesamum</taxon>
    </lineage>
</organism>
<evidence type="ECO:0000256" key="1">
    <source>
        <dbReference type="PROSITE-ProRule" id="PRU00047"/>
    </source>
</evidence>
<dbReference type="GO" id="GO:0003676">
    <property type="term" value="F:nucleic acid binding"/>
    <property type="evidence" value="ECO:0007669"/>
    <property type="project" value="InterPro"/>
</dbReference>
<dbReference type="AlphaFoldDB" id="A0AAW2KT36"/>
<gene>
    <name evidence="3" type="ORF">Sradi_5844500</name>
</gene>
<feature type="domain" description="CCHC-type" evidence="2">
    <location>
        <begin position="199"/>
        <end position="214"/>
    </location>
</feature>
<sequence length="382" mass="43188">MEERLRRVEELVGKSEQPPTMGLIQHISIVNEMVENLKMKVKEELPQFIQKGLVSMSEEIDCLTDVVDIKLEALKTDLRLLKKVVASGGTEVSVVAPDPKPFGVEWSANELENFLFANWEHIETWEVLEKEFKDQFLPFSMSWVARESLRNLGHIGMRKNDSGESNVKFGKKFKKKEKAKEVVMETFKPRAVEKPMGGCFICGNLEHRARNCPKRNRLNAIVAKQKTMKALVDTGATTNFISDQVVQELGLDVKPYDSQVKAVNSKIVPVSGIANIELSVGGNKLTFVRVEYNGGTTTTKKFEMAEARPYACSSKEGAQSPRLADFSCIGKMPEEMDKRWTKVQQICGAKPEMFMCGREWECKVEHSDSVRDWKRALMQSTS</sequence>
<dbReference type="EMBL" id="JACGWJ010000027">
    <property type="protein sequence ID" value="KAL0309022.1"/>
    <property type="molecule type" value="Genomic_DNA"/>
</dbReference>
<evidence type="ECO:0000313" key="3">
    <source>
        <dbReference type="EMBL" id="KAL0309022.1"/>
    </source>
</evidence>
<dbReference type="SUPFAM" id="SSF50630">
    <property type="entry name" value="Acid proteases"/>
    <property type="match status" value="1"/>
</dbReference>
<dbReference type="GO" id="GO:0008270">
    <property type="term" value="F:zinc ion binding"/>
    <property type="evidence" value="ECO:0007669"/>
    <property type="project" value="UniProtKB-KW"/>
</dbReference>
<dbReference type="InterPro" id="IPR021109">
    <property type="entry name" value="Peptidase_aspartic_dom_sf"/>
</dbReference>
<dbReference type="InterPro" id="IPR001878">
    <property type="entry name" value="Znf_CCHC"/>
</dbReference>
<dbReference type="SUPFAM" id="SSF57756">
    <property type="entry name" value="Retrovirus zinc finger-like domains"/>
    <property type="match status" value="1"/>
</dbReference>
<dbReference type="Gene3D" id="2.40.70.10">
    <property type="entry name" value="Acid Proteases"/>
    <property type="match status" value="1"/>
</dbReference>
<proteinExistence type="predicted"/>
<reference evidence="3" key="2">
    <citation type="journal article" date="2024" name="Plant">
        <title>Genomic evolution and insights into agronomic trait innovations of Sesamum species.</title>
        <authorList>
            <person name="Miao H."/>
            <person name="Wang L."/>
            <person name="Qu L."/>
            <person name="Liu H."/>
            <person name="Sun Y."/>
            <person name="Le M."/>
            <person name="Wang Q."/>
            <person name="Wei S."/>
            <person name="Zheng Y."/>
            <person name="Lin W."/>
            <person name="Duan Y."/>
            <person name="Cao H."/>
            <person name="Xiong S."/>
            <person name="Wang X."/>
            <person name="Wei L."/>
            <person name="Li C."/>
            <person name="Ma Q."/>
            <person name="Ju M."/>
            <person name="Zhao R."/>
            <person name="Li G."/>
            <person name="Mu C."/>
            <person name="Tian Q."/>
            <person name="Mei H."/>
            <person name="Zhang T."/>
            <person name="Gao T."/>
            <person name="Zhang H."/>
        </authorList>
    </citation>
    <scope>NUCLEOTIDE SEQUENCE</scope>
    <source>
        <strain evidence="3">G02</strain>
    </source>
</reference>
<comment type="caution">
    <text evidence="3">The sequence shown here is derived from an EMBL/GenBank/DDBJ whole genome shotgun (WGS) entry which is preliminary data.</text>
</comment>
<dbReference type="CDD" id="cd00303">
    <property type="entry name" value="retropepsin_like"/>
    <property type="match status" value="1"/>
</dbReference>
<dbReference type="Pfam" id="PF13650">
    <property type="entry name" value="Asp_protease_2"/>
    <property type="match status" value="1"/>
</dbReference>
<reference evidence="3" key="1">
    <citation type="submission" date="2020-06" db="EMBL/GenBank/DDBJ databases">
        <authorList>
            <person name="Li T."/>
            <person name="Hu X."/>
            <person name="Zhang T."/>
            <person name="Song X."/>
            <person name="Zhang H."/>
            <person name="Dai N."/>
            <person name="Sheng W."/>
            <person name="Hou X."/>
            <person name="Wei L."/>
        </authorList>
    </citation>
    <scope>NUCLEOTIDE SEQUENCE</scope>
    <source>
        <strain evidence="3">G02</strain>
        <tissue evidence="3">Leaf</tissue>
    </source>
</reference>
<dbReference type="PROSITE" id="PS50158">
    <property type="entry name" value="ZF_CCHC"/>
    <property type="match status" value="1"/>
</dbReference>
<dbReference type="InterPro" id="IPR036875">
    <property type="entry name" value="Znf_CCHC_sf"/>
</dbReference>
<dbReference type="SMART" id="SM00343">
    <property type="entry name" value="ZnF_C2HC"/>
    <property type="match status" value="1"/>
</dbReference>
<accession>A0AAW2KT36</accession>
<dbReference type="Pfam" id="PF00098">
    <property type="entry name" value="zf-CCHC"/>
    <property type="match status" value="1"/>
</dbReference>
<keyword evidence="1" id="KW-0862">Zinc</keyword>
<name>A0AAW2KT36_SESRA</name>
<protein>
    <recommendedName>
        <fullName evidence="2">CCHC-type domain-containing protein</fullName>
    </recommendedName>
</protein>
<evidence type="ECO:0000259" key="2">
    <source>
        <dbReference type="PROSITE" id="PS50158"/>
    </source>
</evidence>